<dbReference type="InterPro" id="IPR020903">
    <property type="entry name" value="ENaC_CS"/>
</dbReference>
<dbReference type="PANTHER" id="PTHR11690">
    <property type="entry name" value="AMILORIDE-SENSITIVE SODIUM CHANNEL-RELATED"/>
    <property type="match status" value="1"/>
</dbReference>
<dbReference type="KEGG" id="dpo:6902783"/>
<dbReference type="PANTHER" id="PTHR11690:SF237">
    <property type="entry name" value="PICKPOCKET 16-RELATED"/>
    <property type="match status" value="1"/>
</dbReference>
<organism evidence="14 15">
    <name type="scientific">Drosophila pseudoobscura pseudoobscura</name>
    <name type="common">Fruit fly</name>
    <dbReference type="NCBI Taxonomy" id="46245"/>
    <lineage>
        <taxon>Eukaryota</taxon>
        <taxon>Metazoa</taxon>
        <taxon>Ecdysozoa</taxon>
        <taxon>Arthropoda</taxon>
        <taxon>Hexapoda</taxon>
        <taxon>Insecta</taxon>
        <taxon>Pterygota</taxon>
        <taxon>Neoptera</taxon>
        <taxon>Endopterygota</taxon>
        <taxon>Diptera</taxon>
        <taxon>Brachycera</taxon>
        <taxon>Muscomorpha</taxon>
        <taxon>Ephydroidea</taxon>
        <taxon>Drosophilidae</taxon>
        <taxon>Drosophila</taxon>
        <taxon>Sophophora</taxon>
    </lineage>
</organism>
<evidence type="ECO:0000256" key="9">
    <source>
        <dbReference type="ARBA" id="ARBA00023136"/>
    </source>
</evidence>
<dbReference type="Proteomes" id="UP000001819">
    <property type="component" value="Chromosome 4"/>
</dbReference>
<evidence type="ECO:0000256" key="10">
    <source>
        <dbReference type="ARBA" id="ARBA00023201"/>
    </source>
</evidence>
<keyword evidence="3 12" id="KW-0813">Transport</keyword>
<evidence type="ECO:0000256" key="11">
    <source>
        <dbReference type="ARBA" id="ARBA00023303"/>
    </source>
</evidence>
<evidence type="ECO:0000256" key="5">
    <source>
        <dbReference type="ARBA" id="ARBA00022692"/>
    </source>
</evidence>
<sequence length="516" mass="59476">MSAFKIEETPPPLYTVYFEDYLRPKKLQTKAHLQHFETKVGKISAVASSLKRLKILRWHSRIIQRFQQLPLPSFLGFLRARKDDGMCKRKSGFEIYCEMASIHGFHVFVGAETWQRIFWWLLICTAVILSNVILLTAPKEAPTILFIDSMMKATSEIPFPAVTICSLNGISKDKLQKRAKEWKVSEETLRNSVMEELFRTNLNWSQLLEDLAPPICEQIRSCKWENHLESCLGELKPFWTFDNRLCCSFNHQKELYTSQLGVSLVVKLQKEDYAASIIASHGFEVLIHESQSVPDAATMRMMIPSDSETHIMVRAFSTRFTANLAGLPIEDRRCFLPDEHRLWFYSAYSLSNCLTECRSKKIIQSCGCVPPHAPGESTWPICGLQQVECVRKYDEISEQITAVERDCNCLPPCTFHRYEFESDVSLIKGSNSTNEVRLNVYYDLAFTEELLLDVYETWLAFIGTFGGVNGLFMGCSFVSVFELIFFTCVRPTCNWLARQQILWRRRRKQAKVGLAH</sequence>
<dbReference type="FunCoup" id="A0A6I8UXB7">
    <property type="interactions" value="5"/>
</dbReference>
<dbReference type="PRINTS" id="PR01078">
    <property type="entry name" value="AMINACHANNEL"/>
</dbReference>
<comment type="similarity">
    <text evidence="2 12">Belongs to the amiloride-sensitive sodium channel (TC 1.A.6) family.</text>
</comment>
<feature type="transmembrane region" description="Helical" evidence="13">
    <location>
        <begin position="117"/>
        <end position="137"/>
    </location>
</feature>
<keyword evidence="14" id="KW-1185">Reference proteome</keyword>
<dbReference type="RefSeq" id="XP_002132520.3">
    <property type="nucleotide sequence ID" value="XM_002132484.3"/>
</dbReference>
<dbReference type="GO" id="GO:0015280">
    <property type="term" value="F:ligand-gated sodium channel activity"/>
    <property type="evidence" value="ECO:0007669"/>
    <property type="project" value="TreeGrafter"/>
</dbReference>
<evidence type="ECO:0000256" key="8">
    <source>
        <dbReference type="ARBA" id="ARBA00023065"/>
    </source>
</evidence>
<keyword evidence="9 13" id="KW-0472">Membrane</keyword>
<dbReference type="InParanoid" id="A0A6I8UXB7"/>
<evidence type="ECO:0000256" key="2">
    <source>
        <dbReference type="ARBA" id="ARBA00007193"/>
    </source>
</evidence>
<evidence type="ECO:0000256" key="1">
    <source>
        <dbReference type="ARBA" id="ARBA00004141"/>
    </source>
</evidence>
<dbReference type="Gene3D" id="1.10.287.770">
    <property type="entry name" value="YojJ-like"/>
    <property type="match status" value="1"/>
</dbReference>
<accession>A0A6I8UXB7</accession>
<dbReference type="ExpressionAtlas" id="A0A6I8UXB7">
    <property type="expression patterns" value="baseline"/>
</dbReference>
<comment type="subcellular location">
    <subcellularLocation>
        <location evidence="1">Membrane</location>
        <topology evidence="1">Multi-pass membrane protein</topology>
    </subcellularLocation>
</comment>
<evidence type="ECO:0000256" key="6">
    <source>
        <dbReference type="ARBA" id="ARBA00022989"/>
    </source>
</evidence>
<reference evidence="15" key="1">
    <citation type="submission" date="2025-08" db="UniProtKB">
        <authorList>
            <consortium name="RefSeq"/>
        </authorList>
    </citation>
    <scope>IDENTIFICATION</scope>
    <source>
        <strain evidence="15">MV-25-SWS-2005</strain>
        <tissue evidence="15">Whole body</tissue>
    </source>
</reference>
<keyword evidence="10 12" id="KW-0739">Sodium transport</keyword>
<dbReference type="PROSITE" id="PS01206">
    <property type="entry name" value="ASC"/>
    <property type="match status" value="1"/>
</dbReference>
<keyword evidence="7" id="KW-0915">Sodium</keyword>
<keyword evidence="4 12" id="KW-0894">Sodium channel</keyword>
<dbReference type="GO" id="GO:0005886">
    <property type="term" value="C:plasma membrane"/>
    <property type="evidence" value="ECO:0007669"/>
    <property type="project" value="TreeGrafter"/>
</dbReference>
<evidence type="ECO:0000313" key="15">
    <source>
        <dbReference type="RefSeq" id="XP_002132520.3"/>
    </source>
</evidence>
<gene>
    <name evidence="15" type="primary">ppk11</name>
</gene>
<evidence type="ECO:0000256" key="7">
    <source>
        <dbReference type="ARBA" id="ARBA00023053"/>
    </source>
</evidence>
<keyword evidence="11 12" id="KW-0407">Ion channel</keyword>
<dbReference type="AlphaFoldDB" id="A0A6I8UXB7"/>
<keyword evidence="6 13" id="KW-1133">Transmembrane helix</keyword>
<keyword evidence="5 12" id="KW-0812">Transmembrane</keyword>
<dbReference type="InterPro" id="IPR001873">
    <property type="entry name" value="ENaC"/>
</dbReference>
<evidence type="ECO:0000313" key="14">
    <source>
        <dbReference type="Proteomes" id="UP000001819"/>
    </source>
</evidence>
<protein>
    <submittedName>
        <fullName evidence="15">Pickpocket protein 11 isoform X1</fullName>
    </submittedName>
</protein>
<dbReference type="Gene3D" id="1.10.287.820">
    <property type="entry name" value="Acid-sensing ion channel domain"/>
    <property type="match status" value="1"/>
</dbReference>
<proteinExistence type="inferred from homology"/>
<dbReference type="Pfam" id="PF00858">
    <property type="entry name" value="ASC"/>
    <property type="match status" value="1"/>
</dbReference>
<name>A0A6I8UXB7_DROPS</name>
<evidence type="ECO:0000256" key="13">
    <source>
        <dbReference type="SAM" id="Phobius"/>
    </source>
</evidence>
<keyword evidence="8 12" id="KW-0406">Ion transport</keyword>
<evidence type="ECO:0000256" key="12">
    <source>
        <dbReference type="RuleBase" id="RU000679"/>
    </source>
</evidence>
<evidence type="ECO:0000256" key="4">
    <source>
        <dbReference type="ARBA" id="ARBA00022461"/>
    </source>
</evidence>
<evidence type="ECO:0000256" key="3">
    <source>
        <dbReference type="ARBA" id="ARBA00022448"/>
    </source>
</evidence>